<name>A0A6N6VF14_9HYPH</name>
<dbReference type="RefSeq" id="WP_152217629.1">
    <property type="nucleotide sequence ID" value="NZ_JBAQYD010000184.1"/>
</dbReference>
<feature type="domain" description="Prolyl 4-hydroxylase alpha subunit Fe(2+) 2OG dioxygenase" evidence="1">
    <location>
        <begin position="103"/>
        <end position="182"/>
    </location>
</feature>
<dbReference type="InterPro" id="IPR044862">
    <property type="entry name" value="Pro_4_hyd_alph_FE2OG_OXY"/>
</dbReference>
<evidence type="ECO:0000313" key="2">
    <source>
        <dbReference type="EMBL" id="KAB7738444.1"/>
    </source>
</evidence>
<proteinExistence type="predicted"/>
<evidence type="ECO:0000313" key="3">
    <source>
        <dbReference type="Proteomes" id="UP000468901"/>
    </source>
</evidence>
<reference evidence="2 3" key="1">
    <citation type="submission" date="2019-09" db="EMBL/GenBank/DDBJ databases">
        <title>Parvibaculum sedimenti sp. nov., isolated from sediment.</title>
        <authorList>
            <person name="Wang Y."/>
        </authorList>
    </citation>
    <scope>NUCLEOTIDE SEQUENCE [LARGE SCALE GENOMIC DNA]</scope>
    <source>
        <strain evidence="2 3">HXT-9</strain>
    </source>
</reference>
<dbReference type="Proteomes" id="UP000468901">
    <property type="component" value="Unassembled WGS sequence"/>
</dbReference>
<dbReference type="EMBL" id="WESC01000023">
    <property type="protein sequence ID" value="KAB7738444.1"/>
    <property type="molecule type" value="Genomic_DNA"/>
</dbReference>
<dbReference type="AlphaFoldDB" id="A0A6N6VF14"/>
<dbReference type="Gene3D" id="2.60.120.620">
    <property type="entry name" value="q2cbj1_9rhob like domain"/>
    <property type="match status" value="1"/>
</dbReference>
<gene>
    <name evidence="2" type="ORF">F2P47_17205</name>
</gene>
<accession>A0A6N6VF14</accession>
<sequence>MSLLDIEALRATPLKRDPYDYFVVEHFVKPDVFAQVVADFPQIESTGSIPPSELDIKGKFKDLLAEMNGPEFRKAIEEKFGLDLSSRPTMFTVRGNCARNNGKIHTDTESKIITVLLYMNQEWDKDGGRLRVLRSATDLNDMVEEVSPNGGTLLVFRRSDNSWHGHEPFEGPRRAIQMNWVRDEAVVDHEQRRHRFTMFLKRLNPFGGIAARAS</sequence>
<evidence type="ECO:0000259" key="1">
    <source>
        <dbReference type="Pfam" id="PF13640"/>
    </source>
</evidence>
<comment type="caution">
    <text evidence="2">The sequence shown here is derived from an EMBL/GenBank/DDBJ whole genome shotgun (WGS) entry which is preliminary data.</text>
</comment>
<keyword evidence="3" id="KW-1185">Reference proteome</keyword>
<protein>
    <submittedName>
        <fullName evidence="2">2OG-Fe(II) oxygenase</fullName>
    </submittedName>
</protein>
<organism evidence="2 3">
    <name type="scientific">Parvibaculum sedimenti</name>
    <dbReference type="NCBI Taxonomy" id="2608632"/>
    <lineage>
        <taxon>Bacteria</taxon>
        <taxon>Pseudomonadati</taxon>
        <taxon>Pseudomonadota</taxon>
        <taxon>Alphaproteobacteria</taxon>
        <taxon>Hyphomicrobiales</taxon>
        <taxon>Parvibaculaceae</taxon>
        <taxon>Parvibaculum</taxon>
    </lineage>
</organism>
<dbReference type="Pfam" id="PF13640">
    <property type="entry name" value="2OG-FeII_Oxy_3"/>
    <property type="match status" value="1"/>
</dbReference>